<gene>
    <name evidence="1" type="ORF">BKK51_08460</name>
</gene>
<dbReference type="EMBL" id="MLHK01000044">
    <property type="protein sequence ID" value="OOF44750.1"/>
    <property type="molecule type" value="Genomic_DNA"/>
</dbReference>
<accession>A0A1V3IRT0</accession>
<evidence type="ECO:0000313" key="2">
    <source>
        <dbReference type="Proteomes" id="UP000188728"/>
    </source>
</evidence>
<dbReference type="AlphaFoldDB" id="A0A1V3IRT0"/>
<comment type="caution">
    <text evidence="1">The sequence shown here is derived from an EMBL/GenBank/DDBJ whole genome shotgun (WGS) entry which is preliminary data.</text>
</comment>
<organism evidence="1 2">
    <name type="scientific">Rodentibacter trehalosifermentans</name>
    <dbReference type="NCBI Taxonomy" id="1908263"/>
    <lineage>
        <taxon>Bacteria</taxon>
        <taxon>Pseudomonadati</taxon>
        <taxon>Pseudomonadota</taxon>
        <taxon>Gammaproteobacteria</taxon>
        <taxon>Pasteurellales</taxon>
        <taxon>Pasteurellaceae</taxon>
        <taxon>Rodentibacter</taxon>
    </lineage>
</organism>
<reference evidence="1 2" key="1">
    <citation type="submission" date="2016-10" db="EMBL/GenBank/DDBJ databases">
        <title>Rodentibacter gen. nov. and new species.</title>
        <authorList>
            <person name="Christensen H."/>
        </authorList>
    </citation>
    <scope>NUCLEOTIDE SEQUENCE [LARGE SCALE GENOMIC DNA]</scope>
    <source>
        <strain evidence="1 2">H1983213011</strain>
    </source>
</reference>
<protein>
    <submittedName>
        <fullName evidence="1">Uncharacterized protein</fullName>
    </submittedName>
</protein>
<dbReference type="Proteomes" id="UP000188728">
    <property type="component" value="Unassembled WGS sequence"/>
</dbReference>
<evidence type="ECO:0000313" key="1">
    <source>
        <dbReference type="EMBL" id="OOF44750.1"/>
    </source>
</evidence>
<name>A0A1V3IRT0_9PAST</name>
<proteinExistence type="predicted"/>
<sequence>MNSNNSILERKLLTDEVDFSFDSLMPLSVVLSYYFDQIAGGENLYEFAPNVNGWIDPLGLRGVVRPNIYCRGSIQNLENYRYKNVSSNPNMVISRSRDNRYIHPIRSKIPFEMHKNEVNANTLEFLTGELKDWNIKMAGIKGRGVIISPKGIIGNKCNNINTPIFECRLYKKTACGLFDTLAAKICLDETIVYSSTKHQLVSPDTIVECKEMK</sequence>